<reference evidence="9 10" key="1">
    <citation type="submission" date="2019-01" db="EMBL/GenBank/DDBJ databases">
        <title>Halorientalis sp. F13-25 a new haloarchaeum isolated from hypersaline water.</title>
        <authorList>
            <person name="Ana D.-V."/>
            <person name="Cristina S.-P."/>
            <person name="Antonio V."/>
        </authorList>
    </citation>
    <scope>NUCLEOTIDE SEQUENCE [LARGE SCALE GENOMIC DNA]</scope>
    <source>
        <strain evidence="9 10">F13-25</strain>
    </source>
</reference>
<dbReference type="Pfam" id="PF00733">
    <property type="entry name" value="Asn_synthase"/>
    <property type="match status" value="1"/>
</dbReference>
<dbReference type="InterPro" id="IPR051786">
    <property type="entry name" value="ASN_synthetase/amidase"/>
</dbReference>
<sequence length="647" mass="72419">MCGISGVVGVDDPSLLDEMTDCLTHRGPDSRGTYHDDGVMLGSRRLSIIDLGGGDQPIYNEDGDVVVVYNGEIYNYRQLRSALESRGHTFTTDTDTEVLVHGYEEYGRDVFERLNGMFAVALWDESAERLLLARDRAGIKPLYYAPLEDGLAFASEPKSILQGGLVAPAVDTEALTYFLQLRFSPSQTTLFQGIETVLPGHVLEGTRADDEWTWTDHEYWNPAMADATPPSNPAAAVEDALYNAVERQLVSDVPVGFYLSGGLDTSSVVAMAAEISDEPIQTFCMGFADQQWDERADARAVADHFGTDHHELTLDGSFVRDFPEMIWYADEPKRNLYPYYVAQEMREHVKVALGGLGADELFGGYIYRYSRLQEYEQLRDTEPADTRAGISETATRLLRAHLSAEDLDADEALEDTSLQRHIDDPARLYVLLNNSDVIGDIEVFRERAFGESLPDELVPAEWIRDRGGGAGGQSLVERSLDWDFQTKLPDDFLLVEDRMSMGHSLESRVPFLDNDLVDLALSLPQSEKFGSGPIGGTTGKKVLREAMRDRLPAAVFQKDKQGFTMPTYPFVRDELLPHARSILDDPHIVREGFVQDSYVRTLLDRDPAEALTPHYKLLWKLVALEIWFQMYIVEGAAGPAEIEHYYS</sequence>
<evidence type="ECO:0000256" key="4">
    <source>
        <dbReference type="ARBA" id="ARBA00022962"/>
    </source>
</evidence>
<comment type="catalytic activity">
    <reaction evidence="5">
        <text>L-aspartate + L-glutamine + ATP + H2O = L-asparagine + L-glutamate + AMP + diphosphate + H(+)</text>
        <dbReference type="Rhea" id="RHEA:12228"/>
        <dbReference type="ChEBI" id="CHEBI:15377"/>
        <dbReference type="ChEBI" id="CHEBI:15378"/>
        <dbReference type="ChEBI" id="CHEBI:29985"/>
        <dbReference type="ChEBI" id="CHEBI:29991"/>
        <dbReference type="ChEBI" id="CHEBI:30616"/>
        <dbReference type="ChEBI" id="CHEBI:33019"/>
        <dbReference type="ChEBI" id="CHEBI:58048"/>
        <dbReference type="ChEBI" id="CHEBI:58359"/>
        <dbReference type="ChEBI" id="CHEBI:456215"/>
        <dbReference type="EC" id="6.3.5.4"/>
    </reaction>
</comment>
<dbReference type="SUPFAM" id="SSF52402">
    <property type="entry name" value="Adenine nucleotide alpha hydrolases-like"/>
    <property type="match status" value="1"/>
</dbReference>
<dbReference type="PIRSF" id="PIRSF001589">
    <property type="entry name" value="Asn_synthetase_glu-h"/>
    <property type="match status" value="1"/>
</dbReference>
<dbReference type="InterPro" id="IPR014729">
    <property type="entry name" value="Rossmann-like_a/b/a_fold"/>
</dbReference>
<feature type="active site" description="For GATase activity" evidence="6">
    <location>
        <position position="2"/>
    </location>
</feature>
<dbReference type="EMBL" id="RDFA01000006">
    <property type="protein sequence ID" value="RXK47432.1"/>
    <property type="molecule type" value="Genomic_DNA"/>
</dbReference>
<evidence type="ECO:0000256" key="7">
    <source>
        <dbReference type="PIRSR" id="PIRSR001589-2"/>
    </source>
</evidence>
<organism evidence="9 10">
    <name type="scientific">Halorientalis pallida</name>
    <dbReference type="NCBI Taxonomy" id="2479928"/>
    <lineage>
        <taxon>Archaea</taxon>
        <taxon>Methanobacteriati</taxon>
        <taxon>Methanobacteriota</taxon>
        <taxon>Stenosarchaea group</taxon>
        <taxon>Halobacteria</taxon>
        <taxon>Halobacteriales</taxon>
        <taxon>Haloarculaceae</taxon>
        <taxon>Halorientalis</taxon>
    </lineage>
</organism>
<accession>A0A498KXD3</accession>
<dbReference type="InterPro" id="IPR001962">
    <property type="entry name" value="Asn_synthase"/>
</dbReference>
<name>A0A498KXD3_9EURY</name>
<dbReference type="OrthoDB" id="8692at2157"/>
<dbReference type="InterPro" id="IPR033738">
    <property type="entry name" value="AsnB_N"/>
</dbReference>
<dbReference type="Gene3D" id="3.40.50.620">
    <property type="entry name" value="HUPs"/>
    <property type="match status" value="2"/>
</dbReference>
<dbReference type="GO" id="GO:0004066">
    <property type="term" value="F:asparagine synthase (glutamine-hydrolyzing) activity"/>
    <property type="evidence" value="ECO:0007669"/>
    <property type="project" value="UniProtKB-EC"/>
</dbReference>
<keyword evidence="3 5" id="KW-0067">ATP-binding</keyword>
<dbReference type="AlphaFoldDB" id="A0A498KXD3"/>
<dbReference type="Pfam" id="PF13537">
    <property type="entry name" value="GATase_7"/>
    <property type="match status" value="1"/>
</dbReference>
<dbReference type="GO" id="GO:0006529">
    <property type="term" value="P:asparagine biosynthetic process"/>
    <property type="evidence" value="ECO:0007669"/>
    <property type="project" value="UniProtKB-KW"/>
</dbReference>
<evidence type="ECO:0000256" key="1">
    <source>
        <dbReference type="ARBA" id="ARBA00005752"/>
    </source>
</evidence>
<evidence type="ECO:0000313" key="9">
    <source>
        <dbReference type="EMBL" id="RXK47432.1"/>
    </source>
</evidence>
<evidence type="ECO:0000259" key="8">
    <source>
        <dbReference type="PROSITE" id="PS51278"/>
    </source>
</evidence>
<dbReference type="CDD" id="cd00712">
    <property type="entry name" value="AsnB"/>
    <property type="match status" value="1"/>
</dbReference>
<evidence type="ECO:0000256" key="6">
    <source>
        <dbReference type="PIRSR" id="PIRSR001589-1"/>
    </source>
</evidence>
<feature type="binding site" evidence="7">
    <location>
        <position position="95"/>
    </location>
    <ligand>
        <name>L-glutamine</name>
        <dbReference type="ChEBI" id="CHEBI:58359"/>
    </ligand>
</feature>
<dbReference type="PROSITE" id="PS51278">
    <property type="entry name" value="GATASE_TYPE_2"/>
    <property type="match status" value="1"/>
</dbReference>
<dbReference type="PANTHER" id="PTHR43284">
    <property type="entry name" value="ASPARAGINE SYNTHETASE (GLUTAMINE-HYDROLYZING)"/>
    <property type="match status" value="1"/>
</dbReference>
<proteinExistence type="inferred from homology"/>
<dbReference type="GO" id="GO:0005829">
    <property type="term" value="C:cytosol"/>
    <property type="evidence" value="ECO:0007669"/>
    <property type="project" value="TreeGrafter"/>
</dbReference>
<dbReference type="InterPro" id="IPR029055">
    <property type="entry name" value="Ntn_hydrolases_N"/>
</dbReference>
<gene>
    <name evidence="9" type="primary">asnB</name>
    <name evidence="9" type="ORF">EAF64_16795</name>
</gene>
<dbReference type="CDD" id="cd01991">
    <property type="entry name" value="Asn_synthase_B_C"/>
    <property type="match status" value="1"/>
</dbReference>
<evidence type="ECO:0000256" key="2">
    <source>
        <dbReference type="ARBA" id="ARBA00022741"/>
    </source>
</evidence>
<evidence type="ECO:0000256" key="3">
    <source>
        <dbReference type="ARBA" id="ARBA00022840"/>
    </source>
</evidence>
<comment type="similarity">
    <text evidence="1">Belongs to the asparagine synthetase family.</text>
</comment>
<keyword evidence="6" id="KW-0061">Asparagine biosynthesis</keyword>
<dbReference type="RefSeq" id="WP_129070135.1">
    <property type="nucleotide sequence ID" value="NZ_RDFA01000006.1"/>
</dbReference>
<dbReference type="Gene3D" id="3.60.20.10">
    <property type="entry name" value="Glutamine Phosphoribosylpyrophosphate, subunit 1, domain 1"/>
    <property type="match status" value="1"/>
</dbReference>
<keyword evidence="6" id="KW-0028">Amino-acid biosynthesis</keyword>
<keyword evidence="4 6" id="KW-0315">Glutamine amidotransferase</keyword>
<evidence type="ECO:0000313" key="10">
    <source>
        <dbReference type="Proteomes" id="UP000289691"/>
    </source>
</evidence>
<keyword evidence="9" id="KW-0436">Ligase</keyword>
<dbReference type="Proteomes" id="UP000289691">
    <property type="component" value="Unassembled WGS sequence"/>
</dbReference>
<dbReference type="GO" id="GO:0005524">
    <property type="term" value="F:ATP binding"/>
    <property type="evidence" value="ECO:0007669"/>
    <property type="project" value="UniProtKB-KW"/>
</dbReference>
<dbReference type="PANTHER" id="PTHR43284:SF1">
    <property type="entry name" value="ASPARAGINE SYNTHETASE"/>
    <property type="match status" value="1"/>
</dbReference>
<dbReference type="InterPro" id="IPR017932">
    <property type="entry name" value="GATase_2_dom"/>
</dbReference>
<comment type="caution">
    <text evidence="9">The sequence shown here is derived from an EMBL/GenBank/DDBJ whole genome shotgun (WGS) entry which is preliminary data.</text>
</comment>
<keyword evidence="2 5" id="KW-0547">Nucleotide-binding</keyword>
<dbReference type="EC" id="6.3.5.4" evidence="5"/>
<protein>
    <recommendedName>
        <fullName evidence="5">Putative asparagine synthetase [glutamine-hydrolyzing]</fullName>
        <ecNumber evidence="5">6.3.5.4</ecNumber>
    </recommendedName>
</protein>
<dbReference type="SUPFAM" id="SSF56235">
    <property type="entry name" value="N-terminal nucleophile aminohydrolases (Ntn hydrolases)"/>
    <property type="match status" value="1"/>
</dbReference>
<dbReference type="NCBIfam" id="TIGR01536">
    <property type="entry name" value="asn_synth_AEB"/>
    <property type="match status" value="1"/>
</dbReference>
<dbReference type="InterPro" id="IPR006426">
    <property type="entry name" value="Asn_synth_AEB"/>
</dbReference>
<feature type="domain" description="Glutamine amidotransferase type-2" evidence="8">
    <location>
        <begin position="2"/>
        <end position="208"/>
    </location>
</feature>
<evidence type="ECO:0000256" key="5">
    <source>
        <dbReference type="PIRNR" id="PIRNR001589"/>
    </source>
</evidence>
<keyword evidence="10" id="KW-1185">Reference proteome</keyword>